<dbReference type="Pfam" id="PF00011">
    <property type="entry name" value="HSP20"/>
    <property type="match status" value="1"/>
</dbReference>
<evidence type="ECO:0000259" key="3">
    <source>
        <dbReference type="PROSITE" id="PS01031"/>
    </source>
</evidence>
<comment type="caution">
    <text evidence="4">The sequence shown here is derived from an EMBL/GenBank/DDBJ whole genome shotgun (WGS) entry which is preliminary data.</text>
</comment>
<sequence>MSLRALVPLLQNDLYFDRIFDDIARNAMREQHDMRNAMTRLAPRDPISVGGNNLFKQLADLREPIITKADGSQALDLRLDVSNYKPEEISIATKGRELSIQAKHEEKDENSSVYQEFHRKFTLPENVDIDGLSSNLTKDGILTITGPVNPALNEPPKKIPIDKK</sequence>
<dbReference type="PANTHER" id="PTHR45640">
    <property type="entry name" value="HEAT SHOCK PROTEIN HSP-12.2-RELATED"/>
    <property type="match status" value="1"/>
</dbReference>
<dbReference type="GO" id="GO:0051082">
    <property type="term" value="F:unfolded protein binding"/>
    <property type="evidence" value="ECO:0007669"/>
    <property type="project" value="TreeGrafter"/>
</dbReference>
<accession>A0AAN8PZY5</accession>
<dbReference type="InterPro" id="IPR002068">
    <property type="entry name" value="A-crystallin/Hsp20_dom"/>
</dbReference>
<dbReference type="GO" id="GO:0005737">
    <property type="term" value="C:cytoplasm"/>
    <property type="evidence" value="ECO:0007669"/>
    <property type="project" value="TreeGrafter"/>
</dbReference>
<dbReference type="GO" id="GO:0009408">
    <property type="term" value="P:response to heat"/>
    <property type="evidence" value="ECO:0007669"/>
    <property type="project" value="TreeGrafter"/>
</dbReference>
<evidence type="ECO:0000313" key="5">
    <source>
        <dbReference type="Proteomes" id="UP001347796"/>
    </source>
</evidence>
<dbReference type="Gene3D" id="2.60.40.790">
    <property type="match status" value="1"/>
</dbReference>
<dbReference type="GO" id="GO:0005634">
    <property type="term" value="C:nucleus"/>
    <property type="evidence" value="ECO:0007669"/>
    <property type="project" value="TreeGrafter"/>
</dbReference>
<dbReference type="PRINTS" id="PR00299">
    <property type="entry name" value="ACRYSTALLIN"/>
</dbReference>
<dbReference type="InterPro" id="IPR001436">
    <property type="entry name" value="Alpha-crystallin/sHSP_animal"/>
</dbReference>
<dbReference type="AlphaFoldDB" id="A0AAN8PZY5"/>
<dbReference type="Proteomes" id="UP001347796">
    <property type="component" value="Unassembled WGS sequence"/>
</dbReference>
<protein>
    <recommendedName>
        <fullName evidence="3">SHSP domain-containing protein</fullName>
    </recommendedName>
</protein>
<gene>
    <name evidence="4" type="ORF">SNE40_003135</name>
</gene>
<dbReference type="CDD" id="cd06526">
    <property type="entry name" value="metazoan_ACD"/>
    <property type="match status" value="1"/>
</dbReference>
<keyword evidence="5" id="KW-1185">Reference proteome</keyword>
<name>A0AAN8PZY5_PATCE</name>
<dbReference type="EMBL" id="JAZGQO010000002">
    <property type="protein sequence ID" value="KAK6191448.1"/>
    <property type="molecule type" value="Genomic_DNA"/>
</dbReference>
<reference evidence="4 5" key="1">
    <citation type="submission" date="2024-01" db="EMBL/GenBank/DDBJ databases">
        <title>The genome of the rayed Mediterranean limpet Patella caerulea (Linnaeus, 1758).</title>
        <authorList>
            <person name="Anh-Thu Weber A."/>
            <person name="Halstead-Nussloch G."/>
        </authorList>
    </citation>
    <scope>NUCLEOTIDE SEQUENCE [LARGE SCALE GENOMIC DNA]</scope>
    <source>
        <strain evidence="4">AATW-2023a</strain>
        <tissue evidence="4">Whole specimen</tissue>
    </source>
</reference>
<comment type="similarity">
    <text evidence="1 2">Belongs to the small heat shock protein (HSP20) family.</text>
</comment>
<feature type="domain" description="SHSP" evidence="3">
    <location>
        <begin position="56"/>
        <end position="164"/>
    </location>
</feature>
<dbReference type="PANTHER" id="PTHR45640:SF26">
    <property type="entry name" value="RE23625P"/>
    <property type="match status" value="1"/>
</dbReference>
<organism evidence="4 5">
    <name type="scientific">Patella caerulea</name>
    <name type="common">Rayed Mediterranean limpet</name>
    <dbReference type="NCBI Taxonomy" id="87958"/>
    <lineage>
        <taxon>Eukaryota</taxon>
        <taxon>Metazoa</taxon>
        <taxon>Spiralia</taxon>
        <taxon>Lophotrochozoa</taxon>
        <taxon>Mollusca</taxon>
        <taxon>Gastropoda</taxon>
        <taxon>Patellogastropoda</taxon>
        <taxon>Patelloidea</taxon>
        <taxon>Patellidae</taxon>
        <taxon>Patella</taxon>
    </lineage>
</organism>
<proteinExistence type="inferred from homology"/>
<dbReference type="InterPro" id="IPR008978">
    <property type="entry name" value="HSP20-like_chaperone"/>
</dbReference>
<dbReference type="GO" id="GO:0042026">
    <property type="term" value="P:protein refolding"/>
    <property type="evidence" value="ECO:0007669"/>
    <property type="project" value="TreeGrafter"/>
</dbReference>
<evidence type="ECO:0000256" key="1">
    <source>
        <dbReference type="PROSITE-ProRule" id="PRU00285"/>
    </source>
</evidence>
<evidence type="ECO:0000256" key="2">
    <source>
        <dbReference type="RuleBase" id="RU003616"/>
    </source>
</evidence>
<evidence type="ECO:0000313" key="4">
    <source>
        <dbReference type="EMBL" id="KAK6191448.1"/>
    </source>
</evidence>
<dbReference type="PROSITE" id="PS01031">
    <property type="entry name" value="SHSP"/>
    <property type="match status" value="1"/>
</dbReference>
<dbReference type="SUPFAM" id="SSF49764">
    <property type="entry name" value="HSP20-like chaperones"/>
    <property type="match status" value="1"/>
</dbReference>